<dbReference type="Proteomes" id="UP000294933">
    <property type="component" value="Unassembled WGS sequence"/>
</dbReference>
<accession>A0A4Y7Q5J9</accession>
<name>A0A4Y7Q5J9_9AGAM</name>
<organism evidence="1 2">
    <name type="scientific">Rickenella mellea</name>
    <dbReference type="NCBI Taxonomy" id="50990"/>
    <lineage>
        <taxon>Eukaryota</taxon>
        <taxon>Fungi</taxon>
        <taxon>Dikarya</taxon>
        <taxon>Basidiomycota</taxon>
        <taxon>Agaricomycotina</taxon>
        <taxon>Agaricomycetes</taxon>
        <taxon>Hymenochaetales</taxon>
        <taxon>Rickenellaceae</taxon>
        <taxon>Rickenella</taxon>
    </lineage>
</organism>
<reference evidence="1 2" key="1">
    <citation type="submission" date="2018-06" db="EMBL/GenBank/DDBJ databases">
        <title>A transcriptomic atlas of mushroom development highlights an independent origin of complex multicellularity.</title>
        <authorList>
            <consortium name="DOE Joint Genome Institute"/>
            <person name="Krizsan K."/>
            <person name="Almasi E."/>
            <person name="Merenyi Z."/>
            <person name="Sahu N."/>
            <person name="Viragh M."/>
            <person name="Koszo T."/>
            <person name="Mondo S."/>
            <person name="Kiss B."/>
            <person name="Balint B."/>
            <person name="Kues U."/>
            <person name="Barry K."/>
            <person name="Hegedus J.C."/>
            <person name="Henrissat B."/>
            <person name="Johnson J."/>
            <person name="Lipzen A."/>
            <person name="Ohm R."/>
            <person name="Nagy I."/>
            <person name="Pangilinan J."/>
            <person name="Yan J."/>
            <person name="Xiong Y."/>
            <person name="Grigoriev I.V."/>
            <person name="Hibbett D.S."/>
            <person name="Nagy L.G."/>
        </authorList>
    </citation>
    <scope>NUCLEOTIDE SEQUENCE [LARGE SCALE GENOMIC DNA]</scope>
    <source>
        <strain evidence="1 2">SZMC22713</strain>
    </source>
</reference>
<evidence type="ECO:0000313" key="1">
    <source>
        <dbReference type="EMBL" id="TDL22933.1"/>
    </source>
</evidence>
<sequence>MKQRILRNSQVEVGNGQCRIGRGIKLSEPPPPGTKFYQLMELQIRTAALCYHYLRAGMTGMFSVQTREDSLKHLARISFPDYRDYPLPARVVHNAKEKEEEEGTQHLESIRILLDSWEIKEMGPLGIVQEVDIFLTMVLYFHGPLNATGRDMWNVMFAMFHFSSYDKGVIPCMFFATSRGCLNPACAFMRNSATVTRTRRDILYDRRETLNKPSGKQLAREQMELWIEYGKHHPEKVPAKDEEEYIRGLPPLSR</sequence>
<gene>
    <name evidence="1" type="ORF">BD410DRAFT_839257</name>
</gene>
<proteinExistence type="predicted"/>
<dbReference type="OrthoDB" id="341421at2759"/>
<dbReference type="EMBL" id="ML170172">
    <property type="protein sequence ID" value="TDL22933.1"/>
    <property type="molecule type" value="Genomic_DNA"/>
</dbReference>
<keyword evidence="2" id="KW-1185">Reference proteome</keyword>
<evidence type="ECO:0000313" key="2">
    <source>
        <dbReference type="Proteomes" id="UP000294933"/>
    </source>
</evidence>
<protein>
    <submittedName>
        <fullName evidence="1">Uncharacterized protein</fullName>
    </submittedName>
</protein>
<dbReference type="VEuPathDB" id="FungiDB:BD410DRAFT_839257"/>
<dbReference type="STRING" id="50990.A0A4Y7Q5J9"/>
<dbReference type="AlphaFoldDB" id="A0A4Y7Q5J9"/>